<reference evidence="3" key="4">
    <citation type="submission" date="2019-10" db="EMBL/GenBank/DDBJ databases">
        <authorList>
            <consortium name="NCBI Pathogen Detection Project"/>
        </authorList>
    </citation>
    <scope>NUCLEOTIDE SEQUENCE</scope>
    <source>
        <strain evidence="3">09CEB371LM</strain>
    </source>
</reference>
<reference evidence="3" key="1">
    <citation type="journal article" date="2018" name="Genome Biol.">
        <title>SKESA: strategic k-mer extension for scrupulous assemblies.</title>
        <authorList>
            <person name="Souvorov A."/>
            <person name="Agarwala R."/>
            <person name="Lipman D.J."/>
        </authorList>
    </citation>
    <scope>NUCLEOTIDE SEQUENCE [LARGE SCALE GENOMIC DNA]</scope>
    <source>
        <strain evidence="3">09CEB371LM</strain>
    </source>
</reference>
<comment type="caution">
    <text evidence="3">The sequence shown here is derived from an EMBL/GenBank/DDBJ whole genome shotgun (WGS) entry which is preliminary data.</text>
</comment>
<name>A0A3A7GCF4_LISMN</name>
<dbReference type="EMBL" id="AANEHK010000001">
    <property type="protein sequence ID" value="EDO0984734.1"/>
    <property type="molecule type" value="Genomic_DNA"/>
</dbReference>
<evidence type="ECO:0000313" key="3">
    <source>
        <dbReference type="EMBL" id="HAA8052837.1"/>
    </source>
</evidence>
<dbReference type="EMBL" id="AABEKY010000002">
    <property type="protein sequence ID" value="EAG9386772.1"/>
    <property type="molecule type" value="Genomic_DNA"/>
</dbReference>
<protein>
    <submittedName>
        <fullName evidence="3">Uncharacterized protein</fullName>
    </submittedName>
</protein>
<organism evidence="3">
    <name type="scientific">Listeria monocytogenes</name>
    <dbReference type="NCBI Taxonomy" id="1639"/>
    <lineage>
        <taxon>Bacteria</taxon>
        <taxon>Bacillati</taxon>
        <taxon>Bacillota</taxon>
        <taxon>Bacilli</taxon>
        <taxon>Bacillales</taxon>
        <taxon>Listeriaceae</taxon>
        <taxon>Listeria</taxon>
    </lineage>
</organism>
<evidence type="ECO:0000313" key="2">
    <source>
        <dbReference type="EMBL" id="EDO0984734.1"/>
    </source>
</evidence>
<evidence type="ECO:0000313" key="5">
    <source>
        <dbReference type="Proteomes" id="UP000522199"/>
    </source>
</evidence>
<reference evidence="1 5" key="2">
    <citation type="submission" date="2019-04" db="EMBL/GenBank/DDBJ databases">
        <authorList>
            <consortium name="GenomeTrakr network: Whole genome sequencing for foodborne pathogen traceback"/>
        </authorList>
    </citation>
    <scope>NUCLEOTIDE SEQUENCE [LARGE SCALE GENOMIC DNA]</scope>
    <source>
        <strain evidence="1 5">CFSAN072474</strain>
    </source>
</reference>
<dbReference type="Proteomes" id="UP000467536">
    <property type="component" value="Unassembled WGS sequence"/>
</dbReference>
<evidence type="ECO:0000313" key="1">
    <source>
        <dbReference type="EMBL" id="EAG9386772.1"/>
    </source>
</evidence>
<dbReference type="RefSeq" id="WP_003734169.1">
    <property type="nucleotide sequence ID" value="NZ_BBRP01000001.1"/>
</dbReference>
<accession>A0A3A7GCF4</accession>
<reference evidence="2 4" key="3">
    <citation type="submission" date="2019-08" db="EMBL/GenBank/DDBJ databases">
        <authorList>
            <person name="Ashton P.M."/>
            <person name="Dallman T."/>
            <person name="Nair S."/>
            <person name="De Pinna E."/>
            <person name="Peters T."/>
            <person name="Grant K."/>
        </authorList>
    </citation>
    <scope>NUCLEOTIDE SEQUENCE [LARGE SCALE GENOMIC DNA]</scope>
    <source>
        <strain evidence="2 4">788324</strain>
    </source>
</reference>
<dbReference type="Proteomes" id="UP000840039">
    <property type="component" value="Unassembled WGS sequence"/>
</dbReference>
<dbReference type="Proteomes" id="UP000522199">
    <property type="component" value="Unassembled WGS sequence"/>
</dbReference>
<gene>
    <name evidence="1" type="ORF">CW845_04650</name>
    <name evidence="2" type="ORF">FV747_01820</name>
    <name evidence="3" type="ORF">GHH22_06665</name>
</gene>
<dbReference type="EMBL" id="DAAEEB010000003">
    <property type="protein sequence ID" value="HAA8052837.1"/>
    <property type="molecule type" value="Genomic_DNA"/>
</dbReference>
<dbReference type="AlphaFoldDB" id="A0A3A7GCF4"/>
<evidence type="ECO:0000313" key="4">
    <source>
        <dbReference type="Proteomes" id="UP000467536"/>
    </source>
</evidence>
<sequence length="95" mass="10930">MEIVIQRAQNVLKLIDEEFPNQKLYNGIIRDIYVLTEKILKSAEGNCLITEKIDLNSLGRQFVDNGGSYNSPVILEFEKLVNQLKNTEVFKITTR</sequence>
<proteinExistence type="predicted"/>